<keyword evidence="2" id="KW-0238">DNA-binding</keyword>
<accession>A0A1V2A5A5</accession>
<dbReference type="PANTHER" id="PTHR30136">
    <property type="entry name" value="HELIX-TURN-HELIX TRANSCRIPTIONAL REGULATOR, ICLR FAMILY"/>
    <property type="match status" value="1"/>
</dbReference>
<dbReference type="PANTHER" id="PTHR30136:SF35">
    <property type="entry name" value="HTH-TYPE TRANSCRIPTIONAL REGULATOR RV1719"/>
    <property type="match status" value="1"/>
</dbReference>
<keyword evidence="9" id="KW-1185">Reference proteome</keyword>
<keyword evidence="1" id="KW-0805">Transcription regulation</keyword>
<feature type="domain" description="IclR-ED" evidence="7">
    <location>
        <begin position="74"/>
        <end position="258"/>
    </location>
</feature>
<dbReference type="Pfam" id="PF09339">
    <property type="entry name" value="HTH_IclR"/>
    <property type="match status" value="1"/>
</dbReference>
<comment type="function">
    <text evidence="4">May be an activator protein for the gylABX operon.</text>
</comment>
<comment type="caution">
    <text evidence="8">The sequence shown here is derived from an EMBL/GenBank/DDBJ whole genome shotgun (WGS) entry which is preliminary data.</text>
</comment>
<dbReference type="InterPro" id="IPR014757">
    <property type="entry name" value="Tscrpt_reg_IclR_C"/>
</dbReference>
<dbReference type="InterPro" id="IPR050707">
    <property type="entry name" value="HTH_MetabolicPath_Reg"/>
</dbReference>
<dbReference type="SUPFAM" id="SSF46785">
    <property type="entry name" value="Winged helix' DNA-binding domain"/>
    <property type="match status" value="1"/>
</dbReference>
<dbReference type="GO" id="GO:0003700">
    <property type="term" value="F:DNA-binding transcription factor activity"/>
    <property type="evidence" value="ECO:0007669"/>
    <property type="project" value="TreeGrafter"/>
</dbReference>
<dbReference type="GO" id="GO:0003677">
    <property type="term" value="F:DNA binding"/>
    <property type="evidence" value="ECO:0007669"/>
    <property type="project" value="UniProtKB-KW"/>
</dbReference>
<dbReference type="PROSITE" id="PS51077">
    <property type="entry name" value="HTH_ICLR"/>
    <property type="match status" value="1"/>
</dbReference>
<evidence type="ECO:0000256" key="3">
    <source>
        <dbReference type="ARBA" id="ARBA00023163"/>
    </source>
</evidence>
<protein>
    <recommendedName>
        <fullName evidence="5">Glycerol operon regulatory protein</fullName>
    </recommendedName>
</protein>
<dbReference type="GO" id="GO:0045892">
    <property type="term" value="P:negative regulation of DNA-templated transcription"/>
    <property type="evidence" value="ECO:0007669"/>
    <property type="project" value="TreeGrafter"/>
</dbReference>
<proteinExistence type="predicted"/>
<dbReference type="Gene3D" id="1.10.10.10">
    <property type="entry name" value="Winged helix-like DNA-binding domain superfamily/Winged helix DNA-binding domain"/>
    <property type="match status" value="1"/>
</dbReference>
<keyword evidence="3" id="KW-0804">Transcription</keyword>
<sequence length="258" mass="28498">MPEIQIKAKTLDSVQNALRMLNCFSSEEPVKRVMELSRALDLDKSSVSRIISTLKVEGFIEKDPSSRGYKLGPAVLSLGNAYKNSNELYHEAKPVLKSLVESVGETAQLAILADSNEVLFIESIECKHPLRFMASPGSRSPVHCSSSGKVLVAFQNDNQLIDHVISKGLEPWTSETITDENDFKEELSRVRRQGYALSSGERYEGVIAAAAPIRNKEGDVVAAINITGPSSRLKHEKLKIGIRHLVRAADEISKCFQY</sequence>
<dbReference type="InterPro" id="IPR005471">
    <property type="entry name" value="Tscrpt_reg_IclR_N"/>
</dbReference>
<name>A0A1V2A5A5_9BACI</name>
<dbReference type="InterPro" id="IPR036390">
    <property type="entry name" value="WH_DNA-bd_sf"/>
</dbReference>
<evidence type="ECO:0000259" key="6">
    <source>
        <dbReference type="PROSITE" id="PS51077"/>
    </source>
</evidence>
<dbReference type="PROSITE" id="PS51078">
    <property type="entry name" value="ICLR_ED"/>
    <property type="match status" value="1"/>
</dbReference>
<evidence type="ECO:0000256" key="2">
    <source>
        <dbReference type="ARBA" id="ARBA00023125"/>
    </source>
</evidence>
<dbReference type="FunFam" id="1.10.10.10:FF:000056">
    <property type="entry name" value="IclR family transcriptional regulator"/>
    <property type="match status" value="1"/>
</dbReference>
<evidence type="ECO:0000256" key="1">
    <source>
        <dbReference type="ARBA" id="ARBA00023015"/>
    </source>
</evidence>
<dbReference type="AlphaFoldDB" id="A0A1V2A5A5"/>
<feature type="domain" description="HTH iclR-type" evidence="6">
    <location>
        <begin position="11"/>
        <end position="73"/>
    </location>
</feature>
<evidence type="ECO:0000256" key="4">
    <source>
        <dbReference type="ARBA" id="ARBA00058938"/>
    </source>
</evidence>
<organism evidence="8 9">
    <name type="scientific">Domibacillus epiphyticus</name>
    <dbReference type="NCBI Taxonomy" id="1714355"/>
    <lineage>
        <taxon>Bacteria</taxon>
        <taxon>Bacillati</taxon>
        <taxon>Bacillota</taxon>
        <taxon>Bacilli</taxon>
        <taxon>Bacillales</taxon>
        <taxon>Bacillaceae</taxon>
        <taxon>Domibacillus</taxon>
    </lineage>
</organism>
<dbReference type="InterPro" id="IPR029016">
    <property type="entry name" value="GAF-like_dom_sf"/>
</dbReference>
<evidence type="ECO:0000259" key="7">
    <source>
        <dbReference type="PROSITE" id="PS51078"/>
    </source>
</evidence>
<dbReference type="SMART" id="SM00346">
    <property type="entry name" value="HTH_ICLR"/>
    <property type="match status" value="1"/>
</dbReference>
<dbReference type="Proteomes" id="UP000188613">
    <property type="component" value="Unassembled WGS sequence"/>
</dbReference>
<dbReference type="EMBL" id="MSFI01000026">
    <property type="protein sequence ID" value="OMP65994.1"/>
    <property type="molecule type" value="Genomic_DNA"/>
</dbReference>
<dbReference type="SUPFAM" id="SSF55781">
    <property type="entry name" value="GAF domain-like"/>
    <property type="match status" value="1"/>
</dbReference>
<dbReference type="Pfam" id="PF01614">
    <property type="entry name" value="IclR_C"/>
    <property type="match status" value="1"/>
</dbReference>
<reference evidence="8 9" key="1">
    <citation type="submission" date="2016-12" db="EMBL/GenBank/DDBJ databases">
        <title>Domibacillus sp. SAB 38T whole genome sequencing.</title>
        <authorList>
            <person name="Verma A."/>
            <person name="Ojha A.K."/>
            <person name="Krishnamurthi S."/>
        </authorList>
    </citation>
    <scope>NUCLEOTIDE SEQUENCE [LARGE SCALE GENOMIC DNA]</scope>
    <source>
        <strain evidence="8 9">SAB 38</strain>
    </source>
</reference>
<evidence type="ECO:0000313" key="8">
    <source>
        <dbReference type="EMBL" id="OMP65994.1"/>
    </source>
</evidence>
<dbReference type="InterPro" id="IPR036388">
    <property type="entry name" value="WH-like_DNA-bd_sf"/>
</dbReference>
<gene>
    <name evidence="8" type="ORF">BTO28_14480</name>
</gene>
<dbReference type="Gene3D" id="3.30.450.40">
    <property type="match status" value="1"/>
</dbReference>
<evidence type="ECO:0000313" key="9">
    <source>
        <dbReference type="Proteomes" id="UP000188613"/>
    </source>
</evidence>
<evidence type="ECO:0000256" key="5">
    <source>
        <dbReference type="ARBA" id="ARBA00070406"/>
    </source>
</evidence>